<organism evidence="2 3">
    <name type="scientific">Rhizobium leguminosarum</name>
    <dbReference type="NCBI Taxonomy" id="384"/>
    <lineage>
        <taxon>Bacteria</taxon>
        <taxon>Pseudomonadati</taxon>
        <taxon>Pseudomonadota</taxon>
        <taxon>Alphaproteobacteria</taxon>
        <taxon>Hyphomicrobiales</taxon>
        <taxon>Rhizobiaceae</taxon>
        <taxon>Rhizobium/Agrobacterium group</taxon>
        <taxon>Rhizobium</taxon>
    </lineage>
</organism>
<dbReference type="PROSITE" id="PS50234">
    <property type="entry name" value="VWFA"/>
    <property type="match status" value="1"/>
</dbReference>
<dbReference type="Gene3D" id="3.40.50.410">
    <property type="entry name" value="von Willebrand factor, type A domain"/>
    <property type="match status" value="1"/>
</dbReference>
<evidence type="ECO:0000313" key="2">
    <source>
        <dbReference type="EMBL" id="NEK18015.1"/>
    </source>
</evidence>
<dbReference type="PANTHER" id="PTHR41248:SF1">
    <property type="entry name" value="NORD PROTEIN"/>
    <property type="match status" value="1"/>
</dbReference>
<name>A0A7K3VLI3_RHILE</name>
<comment type="caution">
    <text evidence="2">The sequence shown here is derived from an EMBL/GenBank/DDBJ whole genome shotgun (WGS) entry which is preliminary data.</text>
</comment>
<dbReference type="PANTHER" id="PTHR41248">
    <property type="entry name" value="NORD PROTEIN"/>
    <property type="match status" value="1"/>
</dbReference>
<protein>
    <submittedName>
        <fullName evidence="2">Cobalamin biosynthesis protein CobT</fullName>
    </submittedName>
</protein>
<dbReference type="InterPro" id="IPR025861">
    <property type="entry name" value="CobT_VWA_dom"/>
</dbReference>
<dbReference type="InterPro" id="IPR036465">
    <property type="entry name" value="vWFA_dom_sf"/>
</dbReference>
<evidence type="ECO:0000313" key="3">
    <source>
        <dbReference type="Proteomes" id="UP000471705"/>
    </source>
</evidence>
<dbReference type="Proteomes" id="UP000471705">
    <property type="component" value="Unassembled WGS sequence"/>
</dbReference>
<dbReference type="AlphaFoldDB" id="A0A7K3VLI3"/>
<accession>A0A7K3VLI3</accession>
<dbReference type="SUPFAM" id="SSF53300">
    <property type="entry name" value="vWA-like"/>
    <property type="match status" value="1"/>
</dbReference>
<proteinExistence type="predicted"/>
<dbReference type="Pfam" id="PF11775">
    <property type="entry name" value="CobT_C"/>
    <property type="match status" value="1"/>
</dbReference>
<dbReference type="InterPro" id="IPR002035">
    <property type="entry name" value="VWF_A"/>
</dbReference>
<reference evidence="2 3" key="1">
    <citation type="submission" date="2019-12" db="EMBL/GenBank/DDBJ databases">
        <title>Rhizobium genotypes associated with high levels of biological nitrogen fixation by grain legumes in a temperate-maritime cropping system.</title>
        <authorList>
            <person name="Maluk M."/>
            <person name="Francesc Ferrando Molina F."/>
            <person name="Lopez Del Egido L."/>
            <person name="Lafos M."/>
            <person name="Langarica-Fuentes A."/>
            <person name="Gebre Yohannes G."/>
            <person name="Young M.W."/>
            <person name="Martin P."/>
            <person name="Gantlett R."/>
            <person name="Kenicer G."/>
            <person name="Hawes C."/>
            <person name="Begg G.S."/>
            <person name="Quilliam R.S."/>
            <person name="Squire G.R."/>
            <person name="Poole P.S."/>
            <person name="Young P.W."/>
            <person name="Iannetta P.M."/>
            <person name="James E.K."/>
        </authorList>
    </citation>
    <scope>NUCLEOTIDE SEQUENCE [LARGE SCALE GENOMIC DNA]</scope>
    <source>
        <strain evidence="2 3">JHI54</strain>
    </source>
</reference>
<dbReference type="RefSeq" id="WP_131644533.1">
    <property type="nucleotide sequence ID" value="NZ_JAAXBJ010000005.1"/>
</dbReference>
<evidence type="ECO:0000259" key="1">
    <source>
        <dbReference type="PROSITE" id="PS50234"/>
    </source>
</evidence>
<feature type="domain" description="VWFA" evidence="1">
    <location>
        <begin position="94"/>
        <end position="308"/>
    </location>
</feature>
<gene>
    <name evidence="2" type="ORF">GR257_24670</name>
</gene>
<dbReference type="InterPro" id="IPR051928">
    <property type="entry name" value="NorD/CobT"/>
</dbReference>
<sequence length="308" mass="34430">MFKSLFNRVLNRAGSKISDAYSVFTRDFDAVVDAPRLNEVLAPLSPDDATALDDAWKTFETSLNSWRTTANLQALETTGLIRNAISDHERQDTVVSILVDHSGSMRGQSILLAAATAEIACDFLSRLGCRVEILGFTTLDWKGGKSRRLWRRQGSPRYPGRLCDLLHIVYRSANERGAPALGYVLKNMLRRDLLKENIDGEALEWAASRLYRRPEKRKILIILSDGAPVDDSTLHENGPNFLIDHLRGVIARLEADDRILLAAIGINWDTDGLYKRNLRVTAPEDLAGVMIDMLRNVLIESGSRITSE</sequence>
<dbReference type="EMBL" id="WUFV01000017">
    <property type="protein sequence ID" value="NEK18015.1"/>
    <property type="molecule type" value="Genomic_DNA"/>
</dbReference>